<dbReference type="CDD" id="cd03416">
    <property type="entry name" value="CbiX_SirB_N"/>
    <property type="match status" value="1"/>
</dbReference>
<dbReference type="Pfam" id="PF01903">
    <property type="entry name" value="CbiX"/>
    <property type="match status" value="2"/>
</dbReference>
<reference evidence="3 4" key="1">
    <citation type="submission" date="2018-04" db="EMBL/GenBank/DDBJ databases">
        <title>Camelliibacillus theae gen. nov., sp. nov., isolated from Pu'er tea.</title>
        <authorList>
            <person name="Niu L."/>
        </authorList>
    </citation>
    <scope>NUCLEOTIDE SEQUENCE [LARGE SCALE GENOMIC DNA]</scope>
    <source>
        <strain evidence="3 4">T8</strain>
    </source>
</reference>
<keyword evidence="1" id="KW-0479">Metal-binding</keyword>
<evidence type="ECO:0000256" key="1">
    <source>
        <dbReference type="ARBA" id="ARBA00022723"/>
    </source>
</evidence>
<accession>A0A2U1JWW8</accession>
<dbReference type="PANTHER" id="PTHR33542">
    <property type="entry name" value="SIROHYDROCHLORIN FERROCHELATASE, CHLOROPLASTIC"/>
    <property type="match status" value="1"/>
</dbReference>
<dbReference type="EMBL" id="QCZG01000027">
    <property type="protein sequence ID" value="PWA09697.1"/>
    <property type="molecule type" value="Genomic_DNA"/>
</dbReference>
<dbReference type="GO" id="GO:0016829">
    <property type="term" value="F:lyase activity"/>
    <property type="evidence" value="ECO:0007669"/>
    <property type="project" value="UniProtKB-KW"/>
</dbReference>
<gene>
    <name evidence="3" type="ORF">DCC39_12715</name>
</gene>
<dbReference type="InterPro" id="IPR050963">
    <property type="entry name" value="Sirohydro_Cobaltochel/CbiX"/>
</dbReference>
<dbReference type="InterPro" id="IPR002762">
    <property type="entry name" value="CbiX-like"/>
</dbReference>
<dbReference type="PANTHER" id="PTHR33542:SF3">
    <property type="entry name" value="SIROHYDROCHLORIN FERROCHELATASE, CHLOROPLASTIC"/>
    <property type="match status" value="1"/>
</dbReference>
<protein>
    <submittedName>
        <fullName evidence="3">Sirohydrochlorin chelatase</fullName>
    </submittedName>
</protein>
<evidence type="ECO:0000313" key="3">
    <source>
        <dbReference type="EMBL" id="PWA09697.1"/>
    </source>
</evidence>
<keyword evidence="4" id="KW-1185">Reference proteome</keyword>
<proteinExistence type="predicted"/>
<name>A0A2U1JWW8_9BACI</name>
<evidence type="ECO:0000313" key="4">
    <source>
        <dbReference type="Proteomes" id="UP000245998"/>
    </source>
</evidence>
<dbReference type="Proteomes" id="UP000245998">
    <property type="component" value="Unassembled WGS sequence"/>
</dbReference>
<dbReference type="AlphaFoldDB" id="A0A2U1JWW8"/>
<dbReference type="GO" id="GO:0046872">
    <property type="term" value="F:metal ion binding"/>
    <property type="evidence" value="ECO:0007669"/>
    <property type="project" value="UniProtKB-KW"/>
</dbReference>
<organism evidence="3 4">
    <name type="scientific">Pueribacillus theae</name>
    <dbReference type="NCBI Taxonomy" id="2171751"/>
    <lineage>
        <taxon>Bacteria</taxon>
        <taxon>Bacillati</taxon>
        <taxon>Bacillota</taxon>
        <taxon>Bacilli</taxon>
        <taxon>Bacillales</taxon>
        <taxon>Bacillaceae</taxon>
        <taxon>Pueribacillus</taxon>
    </lineage>
</organism>
<comment type="caution">
    <text evidence="3">The sequence shown here is derived from an EMBL/GenBank/DDBJ whole genome shotgun (WGS) entry which is preliminary data.</text>
</comment>
<dbReference type="Gene3D" id="3.40.50.1400">
    <property type="match status" value="2"/>
</dbReference>
<evidence type="ECO:0000256" key="2">
    <source>
        <dbReference type="ARBA" id="ARBA00023239"/>
    </source>
</evidence>
<dbReference type="CDD" id="cd03414">
    <property type="entry name" value="CbiX_SirB_C"/>
    <property type="match status" value="1"/>
</dbReference>
<sequence length="279" mass="31797">MKRTNNKYYVLCFKRRWGMMKAVLYVAHGSRMKEAVQETSVFVKKMMKRVDVPIQTLCFIELAKPTIQEGIAQCIEEGATHIAVVPILLLKAGHAKRDIPQEIAKAKETFPHVSFSYGRPFGVHESMIDVLVERIKEQQTRILPESRVLLVGRGSSDPSVLADFYKIKERLSKKLNVASINVCYLAAAEPHLHEGLHQEIKSDAKQIFIVPYLLFTGLLMKSLEEKIKSIESRNQTFILCKHMGYHEKIAGLFLNRVQEALNEGNKGMLQLKGRNRSYS</sequence>
<dbReference type="SUPFAM" id="SSF53800">
    <property type="entry name" value="Chelatase"/>
    <property type="match status" value="1"/>
</dbReference>
<keyword evidence="2" id="KW-0456">Lyase</keyword>
<dbReference type="OrthoDB" id="9797895at2"/>